<comment type="caution">
    <text evidence="2">The sequence shown here is derived from an EMBL/GenBank/DDBJ whole genome shotgun (WGS) entry which is preliminary data.</text>
</comment>
<keyword evidence="5" id="KW-1185">Reference proteome</keyword>
<accession>A0A6N3SNT3</accession>
<name>A0A0D6N161_9PROT</name>
<accession>A0A0D6N161</accession>
<dbReference type="AlphaFoldDB" id="A0A0D6N161"/>
<dbReference type="RefSeq" id="WP_048837356.1">
    <property type="nucleotide sequence ID" value="NZ_BAMV01000003.1"/>
</dbReference>
<sequence length="366" mass="38123">MKQSDFPDRFSKPVAAQAAAANLTKIPATQPQPGDGAASEALGFPPETFIARSAGGTPPRGQDMNGFLNRFSAVLQAYQAGMIGQYDASFAASLGGYPAGAVVAGRAPGTFWVSMADNNMTAPGAANAAWQNLFANYLPLAGGTLNGSLAVNGQTVTNGPTYLNGPLTVSGTSSLNGTTWVNGNLSVGSTCFLDGAQGHSSFYCPATDTAAPVVTFCSDVGGTRNGVADVYADGSIRIYGGGIFEQNGQHVATQDWANGQFQPKNTCVPVQTYIDDFSSTDPRILNLAYGHRIQRFAISVSANTWVTYPVAFAATGDVPVVLITGYGQSDAVTDTDYFLWGITNTGFYCSPRNHPGMAQFIAIGVK</sequence>
<organism evidence="2 4">
    <name type="scientific">Acetobacter cibinongensis</name>
    <dbReference type="NCBI Taxonomy" id="146475"/>
    <lineage>
        <taxon>Bacteria</taxon>
        <taxon>Pseudomonadati</taxon>
        <taxon>Pseudomonadota</taxon>
        <taxon>Alphaproteobacteria</taxon>
        <taxon>Acetobacterales</taxon>
        <taxon>Acetobacteraceae</taxon>
        <taxon>Acetobacter</taxon>
    </lineage>
</organism>
<protein>
    <submittedName>
        <fullName evidence="2">Tail fiber protein</fullName>
    </submittedName>
</protein>
<dbReference type="EMBL" id="BJVU01000006">
    <property type="protein sequence ID" value="GEL59000.1"/>
    <property type="molecule type" value="Genomic_DNA"/>
</dbReference>
<gene>
    <name evidence="2" type="ORF">Abci_003_014</name>
    <name evidence="3" type="ORF">ACI01nite_16020</name>
</gene>
<dbReference type="STRING" id="1231339.Abci_003_014"/>
<proteinExistence type="predicted"/>
<evidence type="ECO:0000313" key="4">
    <source>
        <dbReference type="Proteomes" id="UP000032671"/>
    </source>
</evidence>
<evidence type="ECO:0000313" key="5">
    <source>
        <dbReference type="Proteomes" id="UP000321891"/>
    </source>
</evidence>
<evidence type="ECO:0000313" key="3">
    <source>
        <dbReference type="EMBL" id="GEL59000.1"/>
    </source>
</evidence>
<reference evidence="3 5" key="2">
    <citation type="submission" date="2019-07" db="EMBL/GenBank/DDBJ databases">
        <title>Whole genome shotgun sequence of Acetobacter cibinongensis NBRC 16605.</title>
        <authorList>
            <person name="Hosoyama A."/>
            <person name="Uohara A."/>
            <person name="Ohji S."/>
            <person name="Ichikawa N."/>
        </authorList>
    </citation>
    <scope>NUCLEOTIDE SEQUENCE [LARGE SCALE GENOMIC DNA]</scope>
    <source>
        <strain evidence="3 5">NBRC 16605</strain>
    </source>
</reference>
<dbReference type="EMBL" id="BAMV01000003">
    <property type="protein sequence ID" value="GAN59251.1"/>
    <property type="molecule type" value="Genomic_DNA"/>
</dbReference>
<reference evidence="2 4" key="1">
    <citation type="submission" date="2012-11" db="EMBL/GenBank/DDBJ databases">
        <title>Whole genome sequence of Acetobacter cibinongensis 4H-1.</title>
        <authorList>
            <person name="Azuma Y."/>
            <person name="Higashiura N."/>
            <person name="Hirakawa H."/>
            <person name="Matsushita K."/>
        </authorList>
    </citation>
    <scope>NUCLEOTIDE SEQUENCE [LARGE SCALE GENOMIC DNA]</scope>
    <source>
        <strain evidence="2 4">4H-1</strain>
    </source>
</reference>
<evidence type="ECO:0000313" key="2">
    <source>
        <dbReference type="EMBL" id="GAN59251.1"/>
    </source>
</evidence>
<feature type="region of interest" description="Disordered" evidence="1">
    <location>
        <begin position="22"/>
        <end position="42"/>
    </location>
</feature>
<evidence type="ECO:0000256" key="1">
    <source>
        <dbReference type="SAM" id="MobiDB-lite"/>
    </source>
</evidence>
<dbReference type="Proteomes" id="UP000032671">
    <property type="component" value="Unassembled WGS sequence"/>
</dbReference>
<dbReference type="Proteomes" id="UP000321891">
    <property type="component" value="Unassembled WGS sequence"/>
</dbReference>